<keyword evidence="16" id="KW-0282">Flagellum</keyword>
<name>A0A1E2UHW2_9GAMM</name>
<accession>A0A1E2UHW2</accession>
<evidence type="ECO:0000259" key="14">
    <source>
        <dbReference type="SMART" id="SM00382"/>
    </source>
</evidence>
<dbReference type="InterPro" id="IPR047040">
    <property type="entry name" value="FlhF__GTPase_dom"/>
</dbReference>
<evidence type="ECO:0000256" key="4">
    <source>
        <dbReference type="ARBA" id="ARBA00022448"/>
    </source>
</evidence>
<gene>
    <name evidence="16" type="ORF">A3196_19495</name>
</gene>
<dbReference type="InterPro" id="IPR000897">
    <property type="entry name" value="SRP54_GTPase_dom"/>
</dbReference>
<evidence type="ECO:0000259" key="15">
    <source>
        <dbReference type="SMART" id="SM00962"/>
    </source>
</evidence>
<evidence type="ECO:0000256" key="10">
    <source>
        <dbReference type="ARBA" id="ARBA00023136"/>
    </source>
</evidence>
<evidence type="ECO:0000256" key="9">
    <source>
        <dbReference type="ARBA" id="ARBA00023134"/>
    </source>
</evidence>
<dbReference type="GO" id="GO:0044781">
    <property type="term" value="P:bacterial-type flagellum organization"/>
    <property type="evidence" value="ECO:0007669"/>
    <property type="project" value="UniProtKB-UniRule"/>
</dbReference>
<keyword evidence="9" id="KW-0342">GTP-binding</keyword>
<dbReference type="OrthoDB" id="9778554at2"/>
<dbReference type="GO" id="GO:0003924">
    <property type="term" value="F:GTPase activity"/>
    <property type="evidence" value="ECO:0007669"/>
    <property type="project" value="UniProtKB-UniRule"/>
</dbReference>
<sequence length="428" mass="47298">MKIRRFFASDMRQALRQVREALGADAVILSNKGVEGGVELVAAVDYDESAFNSTQPTAIETEESITQSQPAVSRNFATAAYTDIEEKIKPETDRVKQKADYDPEPALERPRVEWSQDPVLREMRQEMQALRRMMENELSELTWRDLGHRRPQTQELIRQLMGLGLDAAHCRELAYRAEDAESPEQAWHQALNHLRRELSVESNDLLNAGGVLALVGPTGVGKTTTIAKLAAKFCLRHGNRHLALISADSYRIGAQEQLQNYGQILDVPVRSAATAEELSSALHAFSEKRLVLIDTAGMGQRDLKLTERLGLLKQGNHPVKALLTLSATTQRRALSHAIRSFGAIAPIGAILTKMDEAASLGGVVSALLESRLPLAFTTNGQRVPEDIQVARAEQLIRQAVEMTQQTEHQPDEEYLAMAFGGTSEHANV</sequence>
<dbReference type="FunFam" id="3.40.50.300:FF:000695">
    <property type="entry name" value="Flagellar biosynthesis regulator FlhF"/>
    <property type="match status" value="1"/>
</dbReference>
<keyword evidence="5" id="KW-1003">Cell membrane</keyword>
<comment type="function">
    <text evidence="12">Necessary for flagellar biosynthesis. May be involved in translocation of the flagellum.</text>
</comment>
<dbReference type="Pfam" id="PF00448">
    <property type="entry name" value="SRP54"/>
    <property type="match status" value="1"/>
</dbReference>
<dbReference type="STRING" id="1818881.A3196_19495"/>
<dbReference type="SUPFAM" id="SSF52540">
    <property type="entry name" value="P-loop containing nucleoside triphosphate hydrolases"/>
    <property type="match status" value="1"/>
</dbReference>
<dbReference type="GO" id="GO:0015031">
    <property type="term" value="P:protein transport"/>
    <property type="evidence" value="ECO:0007669"/>
    <property type="project" value="UniProtKB-KW"/>
</dbReference>
<evidence type="ECO:0000256" key="8">
    <source>
        <dbReference type="ARBA" id="ARBA00022927"/>
    </source>
</evidence>
<dbReference type="Gene3D" id="1.20.120.1380">
    <property type="entry name" value="Flagellar FlhF biosynthesis protein, N domain"/>
    <property type="match status" value="1"/>
</dbReference>
<comment type="similarity">
    <text evidence="2">Belongs to the GTP-binding SRP family.</text>
</comment>
<keyword evidence="7" id="KW-1005">Bacterial flagellum biogenesis</keyword>
<evidence type="ECO:0000256" key="3">
    <source>
        <dbReference type="ARBA" id="ARBA00014919"/>
    </source>
</evidence>
<dbReference type="PANTHER" id="PTHR43134">
    <property type="entry name" value="SIGNAL RECOGNITION PARTICLE RECEPTOR SUBUNIT ALPHA"/>
    <property type="match status" value="1"/>
</dbReference>
<evidence type="ECO:0000313" key="16">
    <source>
        <dbReference type="EMBL" id="ODB92950.1"/>
    </source>
</evidence>
<evidence type="ECO:0000256" key="6">
    <source>
        <dbReference type="ARBA" id="ARBA00022741"/>
    </source>
</evidence>
<evidence type="ECO:0000256" key="1">
    <source>
        <dbReference type="ARBA" id="ARBA00004413"/>
    </source>
</evidence>
<feature type="domain" description="SRP54-type proteins GTP-binding" evidence="15">
    <location>
        <begin position="209"/>
        <end position="401"/>
    </location>
</feature>
<dbReference type="RefSeq" id="WP_069015586.1">
    <property type="nucleotide sequence ID" value="NZ_LVJW01000007.1"/>
</dbReference>
<comment type="caution">
    <text evidence="16">The sequence shown here is derived from an EMBL/GenBank/DDBJ whole genome shotgun (WGS) entry which is preliminary data.</text>
</comment>
<keyword evidence="17" id="KW-1185">Reference proteome</keyword>
<keyword evidence="16" id="KW-0966">Cell projection</keyword>
<dbReference type="InterPro" id="IPR020006">
    <property type="entry name" value="FlhF"/>
</dbReference>
<evidence type="ECO:0000256" key="11">
    <source>
        <dbReference type="ARBA" id="ARBA00023225"/>
    </source>
</evidence>
<organism evidence="16 17">
    <name type="scientific">Candidatus Thiodiazotropha endoloripes</name>
    <dbReference type="NCBI Taxonomy" id="1818881"/>
    <lineage>
        <taxon>Bacteria</taxon>
        <taxon>Pseudomonadati</taxon>
        <taxon>Pseudomonadota</taxon>
        <taxon>Gammaproteobacteria</taxon>
        <taxon>Chromatiales</taxon>
        <taxon>Sedimenticolaceae</taxon>
        <taxon>Candidatus Thiodiazotropha</taxon>
    </lineage>
</organism>
<reference evidence="16 17" key="1">
    <citation type="submission" date="2016-03" db="EMBL/GenBank/DDBJ databases">
        <title>Chemosynthetic sulphur-oxidizing symbionts of marine invertebrate animals are capable of nitrogen fixation.</title>
        <authorList>
            <person name="Petersen J.M."/>
            <person name="Kemper A."/>
            <person name="Gruber-Vodicka H."/>
            <person name="Cardini U."/>
            <person name="Geest Mvander."/>
            <person name="Kleiner M."/>
            <person name="Bulgheresi S."/>
            <person name="Fussmann M."/>
            <person name="Herbold C."/>
            <person name="Seah B.K.B."/>
            <person name="Antony C.Paul."/>
            <person name="Liu D."/>
            <person name="Belitz A."/>
            <person name="Weber M."/>
        </authorList>
    </citation>
    <scope>NUCLEOTIDE SEQUENCE [LARGE SCALE GENOMIC DNA]</scope>
    <source>
        <strain evidence="16">G_D</strain>
    </source>
</reference>
<dbReference type="NCBIfam" id="TIGR03499">
    <property type="entry name" value="FlhF"/>
    <property type="match status" value="1"/>
</dbReference>
<dbReference type="SMART" id="SM00382">
    <property type="entry name" value="AAA"/>
    <property type="match status" value="1"/>
</dbReference>
<protein>
    <recommendedName>
        <fullName evidence="3 13">Flagellar biosynthesis protein FlhF</fullName>
    </recommendedName>
</protein>
<dbReference type="GO" id="GO:0005886">
    <property type="term" value="C:plasma membrane"/>
    <property type="evidence" value="ECO:0007669"/>
    <property type="project" value="UniProtKB-SubCell"/>
</dbReference>
<dbReference type="Gene3D" id="3.40.50.300">
    <property type="entry name" value="P-loop containing nucleotide triphosphate hydrolases"/>
    <property type="match status" value="1"/>
</dbReference>
<feature type="domain" description="AAA+ ATPase" evidence="14">
    <location>
        <begin position="208"/>
        <end position="351"/>
    </location>
</feature>
<dbReference type="SMART" id="SM00962">
    <property type="entry name" value="SRP54"/>
    <property type="match status" value="1"/>
</dbReference>
<dbReference type="GO" id="GO:0006614">
    <property type="term" value="P:SRP-dependent cotranslational protein targeting to membrane"/>
    <property type="evidence" value="ECO:0007669"/>
    <property type="project" value="UniProtKB-UniRule"/>
</dbReference>
<keyword evidence="11" id="KW-1006">Bacterial flagellum protein export</keyword>
<comment type="subcellular location">
    <subcellularLocation>
        <location evidence="1">Cell membrane</location>
        <topology evidence="1">Peripheral membrane protein</topology>
        <orientation evidence="1">Cytoplasmic side</orientation>
    </subcellularLocation>
</comment>
<evidence type="ECO:0000313" key="17">
    <source>
        <dbReference type="Proteomes" id="UP000094849"/>
    </source>
</evidence>
<dbReference type="PANTHER" id="PTHR43134:SF3">
    <property type="entry name" value="FLAGELLAR BIOSYNTHESIS PROTEIN FLHF"/>
    <property type="match status" value="1"/>
</dbReference>
<dbReference type="InterPro" id="IPR027417">
    <property type="entry name" value="P-loop_NTPase"/>
</dbReference>
<keyword evidence="6" id="KW-0547">Nucleotide-binding</keyword>
<dbReference type="CDD" id="cd17873">
    <property type="entry name" value="FlhF"/>
    <property type="match status" value="1"/>
</dbReference>
<keyword evidence="4" id="KW-0813">Transport</keyword>
<evidence type="ECO:0000256" key="7">
    <source>
        <dbReference type="ARBA" id="ARBA00022795"/>
    </source>
</evidence>
<dbReference type="GO" id="GO:0005525">
    <property type="term" value="F:GTP binding"/>
    <property type="evidence" value="ECO:0007669"/>
    <property type="project" value="UniProtKB-UniRule"/>
</dbReference>
<keyword evidence="16" id="KW-0969">Cilium</keyword>
<dbReference type="GO" id="GO:0005047">
    <property type="term" value="F:signal recognition particle binding"/>
    <property type="evidence" value="ECO:0007669"/>
    <property type="project" value="TreeGrafter"/>
</dbReference>
<evidence type="ECO:0000256" key="13">
    <source>
        <dbReference type="NCBIfam" id="TIGR03499"/>
    </source>
</evidence>
<keyword evidence="8" id="KW-0653">Protein transport</keyword>
<evidence type="ECO:0000256" key="12">
    <source>
        <dbReference type="ARBA" id="ARBA00025337"/>
    </source>
</evidence>
<keyword evidence="10" id="KW-0472">Membrane</keyword>
<proteinExistence type="inferred from homology"/>
<evidence type="ECO:0000256" key="5">
    <source>
        <dbReference type="ARBA" id="ARBA00022475"/>
    </source>
</evidence>
<dbReference type="Proteomes" id="UP000094849">
    <property type="component" value="Unassembled WGS sequence"/>
</dbReference>
<evidence type="ECO:0000256" key="2">
    <source>
        <dbReference type="ARBA" id="ARBA00008531"/>
    </source>
</evidence>
<dbReference type="AlphaFoldDB" id="A0A1E2UHW2"/>
<dbReference type="InterPro" id="IPR003593">
    <property type="entry name" value="AAA+_ATPase"/>
</dbReference>
<dbReference type="EMBL" id="LVJZ01000005">
    <property type="protein sequence ID" value="ODB92950.1"/>
    <property type="molecule type" value="Genomic_DNA"/>
</dbReference>